<feature type="domain" description="FHA" evidence="12">
    <location>
        <begin position="94"/>
        <end position="148"/>
    </location>
</feature>
<dbReference type="Pfam" id="PF00069">
    <property type="entry name" value="Pkinase"/>
    <property type="match status" value="1"/>
</dbReference>
<dbReference type="InterPro" id="IPR000719">
    <property type="entry name" value="Prot_kinase_dom"/>
</dbReference>
<feature type="region of interest" description="Disordered" evidence="11">
    <location>
        <begin position="561"/>
        <end position="611"/>
    </location>
</feature>
<evidence type="ECO:0000256" key="3">
    <source>
        <dbReference type="ARBA" id="ARBA00022679"/>
    </source>
</evidence>
<dbReference type="InterPro" id="IPR017441">
    <property type="entry name" value="Protein_kinase_ATP_BS"/>
</dbReference>
<feature type="compositionally biased region" description="Basic and acidic residues" evidence="11">
    <location>
        <begin position="872"/>
        <end position="883"/>
    </location>
</feature>
<dbReference type="STRING" id="1447875.A0A2B7Y681"/>
<feature type="compositionally biased region" description="Polar residues" evidence="11">
    <location>
        <begin position="701"/>
        <end position="714"/>
    </location>
</feature>
<evidence type="ECO:0000256" key="2">
    <source>
        <dbReference type="ARBA" id="ARBA00022527"/>
    </source>
</evidence>
<evidence type="ECO:0000313" key="14">
    <source>
        <dbReference type="EMBL" id="PGH16147.1"/>
    </source>
</evidence>
<evidence type="ECO:0000256" key="4">
    <source>
        <dbReference type="ARBA" id="ARBA00022741"/>
    </source>
</evidence>
<dbReference type="SUPFAM" id="SSF49879">
    <property type="entry name" value="SMAD/FHA domain"/>
    <property type="match status" value="1"/>
</dbReference>
<evidence type="ECO:0000256" key="10">
    <source>
        <dbReference type="PROSITE-ProRule" id="PRU10141"/>
    </source>
</evidence>
<dbReference type="InterPro" id="IPR008271">
    <property type="entry name" value="Ser/Thr_kinase_AS"/>
</dbReference>
<dbReference type="Gene3D" id="2.60.200.20">
    <property type="match status" value="1"/>
</dbReference>
<feature type="region of interest" description="Disordered" evidence="11">
    <location>
        <begin position="696"/>
        <end position="720"/>
    </location>
</feature>
<dbReference type="OrthoDB" id="504170at2759"/>
<evidence type="ECO:0000259" key="13">
    <source>
        <dbReference type="PROSITE" id="PS50011"/>
    </source>
</evidence>
<feature type="region of interest" description="Disordered" evidence="11">
    <location>
        <begin position="1064"/>
        <end position="1112"/>
    </location>
</feature>
<keyword evidence="4 8" id="KW-0547">Nucleotide-binding</keyword>
<feature type="region of interest" description="Disordered" evidence="11">
    <location>
        <begin position="750"/>
        <end position="833"/>
    </location>
</feature>
<evidence type="ECO:0000256" key="1">
    <source>
        <dbReference type="ARBA" id="ARBA00005575"/>
    </source>
</evidence>
<reference evidence="14 15" key="1">
    <citation type="submission" date="2017-10" db="EMBL/GenBank/DDBJ databases">
        <title>Comparative genomics in systemic dimorphic fungi from Ajellomycetaceae.</title>
        <authorList>
            <person name="Munoz J.F."/>
            <person name="Mcewen J.G."/>
            <person name="Clay O.K."/>
            <person name="Cuomo C.A."/>
        </authorList>
    </citation>
    <scope>NUCLEOTIDE SEQUENCE [LARGE SCALE GENOMIC DNA]</scope>
    <source>
        <strain evidence="14 15">UAMH5409</strain>
    </source>
</reference>
<feature type="compositionally biased region" description="Polar residues" evidence="11">
    <location>
        <begin position="1101"/>
        <end position="1112"/>
    </location>
</feature>
<accession>A0A2B7Y681</accession>
<gene>
    <name evidence="14" type="ORF">AJ79_01914</name>
</gene>
<comment type="caution">
    <text evidence="14">The sequence shown here is derived from an EMBL/GenBank/DDBJ whole genome shotgun (WGS) entry which is preliminary data.</text>
</comment>
<feature type="compositionally biased region" description="Low complexity" evidence="11">
    <location>
        <begin position="758"/>
        <end position="776"/>
    </location>
</feature>
<protein>
    <submittedName>
        <fullName evidence="14">CAMK protein kinase</fullName>
    </submittedName>
</protein>
<feature type="binding site" evidence="8">
    <location>
        <position position="394"/>
    </location>
    <ligand>
        <name>ATP</name>
        <dbReference type="ChEBI" id="CHEBI:30616"/>
    </ligand>
</feature>
<organism evidence="14 15">
    <name type="scientific">Helicocarpus griseus UAMH5409</name>
    <dbReference type="NCBI Taxonomy" id="1447875"/>
    <lineage>
        <taxon>Eukaryota</taxon>
        <taxon>Fungi</taxon>
        <taxon>Dikarya</taxon>
        <taxon>Ascomycota</taxon>
        <taxon>Pezizomycotina</taxon>
        <taxon>Eurotiomycetes</taxon>
        <taxon>Eurotiomycetidae</taxon>
        <taxon>Onygenales</taxon>
        <taxon>Ajellomycetaceae</taxon>
        <taxon>Helicocarpus</taxon>
    </lineage>
</organism>
<proteinExistence type="inferred from homology"/>
<dbReference type="PROSITE" id="PS00107">
    <property type="entry name" value="PROTEIN_KINASE_ATP"/>
    <property type="match status" value="1"/>
</dbReference>
<dbReference type="AlphaFoldDB" id="A0A2B7Y681"/>
<feature type="compositionally biased region" description="Polar residues" evidence="11">
    <location>
        <begin position="788"/>
        <end position="821"/>
    </location>
</feature>
<feature type="active site" description="Proton acceptor" evidence="7">
    <location>
        <position position="374"/>
    </location>
</feature>
<dbReference type="InterPro" id="IPR008984">
    <property type="entry name" value="SMAD_FHA_dom_sf"/>
</dbReference>
<dbReference type="PROSITE" id="PS50011">
    <property type="entry name" value="PROTEIN_KINASE_DOM"/>
    <property type="match status" value="1"/>
</dbReference>
<dbReference type="InterPro" id="IPR011009">
    <property type="entry name" value="Kinase-like_dom_sf"/>
</dbReference>
<evidence type="ECO:0000256" key="5">
    <source>
        <dbReference type="ARBA" id="ARBA00022777"/>
    </source>
</evidence>
<dbReference type="Pfam" id="PF00498">
    <property type="entry name" value="FHA"/>
    <property type="match status" value="1"/>
</dbReference>
<feature type="domain" description="Protein kinase" evidence="13">
    <location>
        <begin position="249"/>
        <end position="533"/>
    </location>
</feature>
<dbReference type="FunFam" id="1.10.510.10:FF:000861">
    <property type="entry name" value="Serine/threonine-protein kinase RAD53"/>
    <property type="match status" value="1"/>
</dbReference>
<feature type="binding site" evidence="8 10">
    <location>
        <position position="278"/>
    </location>
    <ligand>
        <name>ATP</name>
        <dbReference type="ChEBI" id="CHEBI:30616"/>
    </ligand>
</feature>
<feature type="region of interest" description="Disordered" evidence="11">
    <location>
        <begin position="863"/>
        <end position="911"/>
    </location>
</feature>
<dbReference type="SMART" id="SM00220">
    <property type="entry name" value="S_TKc"/>
    <property type="match status" value="1"/>
</dbReference>
<dbReference type="Gene3D" id="3.30.200.20">
    <property type="entry name" value="Phosphorylase Kinase, domain 1"/>
    <property type="match status" value="1"/>
</dbReference>
<keyword evidence="15" id="KW-1185">Reference proteome</keyword>
<feature type="compositionally biased region" description="Polar residues" evidence="11">
    <location>
        <begin position="1"/>
        <end position="11"/>
    </location>
</feature>
<dbReference type="Proteomes" id="UP000223968">
    <property type="component" value="Unassembled WGS sequence"/>
</dbReference>
<keyword evidence="5 14" id="KW-0418">Kinase</keyword>
<dbReference type="SUPFAM" id="SSF56112">
    <property type="entry name" value="Protein kinase-like (PK-like)"/>
    <property type="match status" value="1"/>
</dbReference>
<keyword evidence="3" id="KW-0808">Transferase</keyword>
<dbReference type="GO" id="GO:0005524">
    <property type="term" value="F:ATP binding"/>
    <property type="evidence" value="ECO:0007669"/>
    <property type="project" value="UniProtKB-UniRule"/>
</dbReference>
<evidence type="ECO:0000259" key="12">
    <source>
        <dbReference type="PROSITE" id="PS50006"/>
    </source>
</evidence>
<keyword evidence="2" id="KW-0723">Serine/threonine-protein kinase</keyword>
<dbReference type="SMART" id="SM00240">
    <property type="entry name" value="FHA"/>
    <property type="match status" value="1"/>
</dbReference>
<evidence type="ECO:0000256" key="11">
    <source>
        <dbReference type="SAM" id="MobiDB-lite"/>
    </source>
</evidence>
<feature type="cross-link" description="Glycyl lysine isopeptide (Lys-Gly) (interchain with G-Cter in SUMO2)" evidence="9">
    <location>
        <position position="376"/>
    </location>
</feature>
<comment type="similarity">
    <text evidence="1">Belongs to the protein kinase superfamily. CAMK Ser/Thr protein kinase family. CHEK2 subfamily.</text>
</comment>
<sequence length="1112" mass="123965">MDDPTQRSTQPYADPRRIGLNNSGLDEQDVPDIICVLHPNSMSAHNAVSATARFGSQHILQRDNLEYDTGLPNSSPGDIALRLSSSVKDLSMGFCFGRNPNRCDILLARDDNEKKISNVHFRIYLTRDNILMLQDTSTNGTLVDDNVVRKDLKHGASSTQMLVPGSIIHVANDSNAGIKFIVRIPPRDGFERQYTQNVIHYMNRVQNANKMPEDAGARPGKAAQRDGYLIVPQQAGYTHGMHWNGGSKYNVTGQIGKGAFATVYKLATKNDGVLYACKELDKRRLMKNNVSDHKVNNEMMIMSGLRHPNIVEFRDYHDHDNRWIYIIMEYVPGGELSAYLSQCHHLPEEQVKTIARQVLHALQYLHRRRITHRDIKPDNILIQSFDPLRVKLSDFGLSKVAQEESFLKTFCGTLLYCAPEVYPEYDNYRRGEARKRRRAADTVPRTSPYDQSVDMWSFGAVIFHILCGSAPFAGRGDDRGASMLRNIMTTDPDFNLLRNAGVSERGVDFVSKLLNRDPRARPKEAECLQHPWVVDVPDEFDYAQLNGPEVRDVDTTLTAVGEASEDEEAEGLDASGIDLNDRYNEDVDEEIEDPEDNEETPTDHNDIKRQRLSHYPEDVGEQIMMAQAPAEITYPSLPNLDSYDDLGPSIHVQGDPSDQRLFGEITGAALRSSGAIAGDISQEDNESVFQPRYQTEDADDYSSSGMESIESWTSVDPPAQTHHQRFPAIIERGASAPSLMGAESLVGQLHMESPDGRSPVSTNPNSNNPTTPEPSTGSMPPPEKREAQTNVQGHGIRNSSQNRNGYNFNNQQHATSVNEGSFPTPKAQPKRTIPCRLIREQTSKSFDPKLLLELATTIDERTGEEVPQFDGSDAHSEADETNHHGNGSHLDLRSTPKFTSPEKSTKLTPPYGALVSLPGSIADISLRLKSRMTSWGRGPRASVRYSDPMDSRIPAYALELTFWAPSIESRIAAGEDWTETPNIMAVLSTKASKCIWVNDVELRKETPEKDARLFGKLYTGDIITVFRDRERYLRFRCEFYHGESAGQRPLEEKGFIIQKAKYPKNKSGVVGESSLKTTRGGTAGTTTTATTMAPDAYGDNTVDSNNQSEGEK</sequence>
<dbReference type="PROSITE" id="PS00108">
    <property type="entry name" value="PROTEIN_KINASE_ST"/>
    <property type="match status" value="1"/>
</dbReference>
<evidence type="ECO:0000313" key="15">
    <source>
        <dbReference type="Proteomes" id="UP000223968"/>
    </source>
</evidence>
<keyword evidence="6 8" id="KW-0067">ATP-binding</keyword>
<dbReference type="InterPro" id="IPR030616">
    <property type="entry name" value="Aur-like"/>
</dbReference>
<feature type="region of interest" description="Disordered" evidence="11">
    <location>
        <begin position="1"/>
        <end position="25"/>
    </location>
</feature>
<feature type="compositionally biased region" description="Acidic residues" evidence="11">
    <location>
        <begin position="586"/>
        <end position="600"/>
    </location>
</feature>
<dbReference type="FunFam" id="3.30.200.20:FF:000470">
    <property type="entry name" value="Serine/threonine-protein kinase RAD53"/>
    <property type="match status" value="1"/>
</dbReference>
<dbReference type="EMBL" id="PDNB01000019">
    <property type="protein sequence ID" value="PGH16147.1"/>
    <property type="molecule type" value="Genomic_DNA"/>
</dbReference>
<evidence type="ECO:0000256" key="8">
    <source>
        <dbReference type="PIRSR" id="PIRSR630616-2"/>
    </source>
</evidence>
<evidence type="ECO:0000256" key="9">
    <source>
        <dbReference type="PIRSR" id="PIRSR630616-3"/>
    </source>
</evidence>
<feature type="compositionally biased region" description="Basic and acidic residues" evidence="11">
    <location>
        <begin position="601"/>
        <end position="611"/>
    </location>
</feature>
<evidence type="ECO:0000256" key="6">
    <source>
        <dbReference type="ARBA" id="ARBA00022840"/>
    </source>
</evidence>
<feature type="compositionally biased region" description="Low complexity" evidence="11">
    <location>
        <begin position="1077"/>
        <end position="1093"/>
    </location>
</feature>
<dbReference type="GO" id="GO:0004674">
    <property type="term" value="F:protein serine/threonine kinase activity"/>
    <property type="evidence" value="ECO:0007669"/>
    <property type="project" value="UniProtKB-KW"/>
</dbReference>
<name>A0A2B7Y681_9EURO</name>
<dbReference type="PROSITE" id="PS50006">
    <property type="entry name" value="FHA_DOMAIN"/>
    <property type="match status" value="1"/>
</dbReference>
<evidence type="ECO:0000256" key="7">
    <source>
        <dbReference type="PIRSR" id="PIRSR630616-1"/>
    </source>
</evidence>
<dbReference type="PANTHER" id="PTHR24350">
    <property type="entry name" value="SERINE/THREONINE-PROTEIN KINASE IAL-RELATED"/>
    <property type="match status" value="1"/>
</dbReference>
<dbReference type="Gene3D" id="1.10.510.10">
    <property type="entry name" value="Transferase(Phosphotransferase) domain 1"/>
    <property type="match status" value="1"/>
</dbReference>
<dbReference type="InterPro" id="IPR000253">
    <property type="entry name" value="FHA_dom"/>
</dbReference>